<name>Q24Y48_DESHY</name>
<accession>Q24Y48</accession>
<proteinExistence type="predicted"/>
<evidence type="ECO:0008006" key="3">
    <source>
        <dbReference type="Google" id="ProtNLM"/>
    </source>
</evidence>
<keyword evidence="2" id="KW-1185">Reference proteome</keyword>
<dbReference type="STRING" id="138119.DSY1255"/>
<evidence type="ECO:0000313" key="1">
    <source>
        <dbReference type="EMBL" id="BAE83044.1"/>
    </source>
</evidence>
<reference evidence="1 2" key="1">
    <citation type="journal article" date="2006" name="J. Bacteriol.">
        <title>Complete genome sequence of the dehalorespiring bacterium Desulfitobacterium hafniense Y51 and comparison with Dehalococcoides ethenogenes 195.</title>
        <authorList>
            <person name="Nonaka H."/>
            <person name="Keresztes G."/>
            <person name="Shinoda Y."/>
            <person name="Ikenaga Y."/>
            <person name="Abe M."/>
            <person name="Naito K."/>
            <person name="Inatomi K."/>
            <person name="Furukawa K."/>
            <person name="Inui M."/>
            <person name="Yukawa H."/>
        </authorList>
    </citation>
    <scope>NUCLEOTIDE SEQUENCE [LARGE SCALE GENOMIC DNA]</scope>
    <source>
        <strain evidence="1 2">Y51</strain>
    </source>
</reference>
<dbReference type="HOGENOM" id="CLU_144126_0_0_9"/>
<dbReference type="EMBL" id="AP008230">
    <property type="protein sequence ID" value="BAE83044.1"/>
    <property type="molecule type" value="Genomic_DNA"/>
</dbReference>
<evidence type="ECO:0000313" key="2">
    <source>
        <dbReference type="Proteomes" id="UP000001946"/>
    </source>
</evidence>
<dbReference type="Proteomes" id="UP000001946">
    <property type="component" value="Chromosome"/>
</dbReference>
<dbReference type="AlphaFoldDB" id="Q24Y48"/>
<organism evidence="1 2">
    <name type="scientific">Desulfitobacterium hafniense (strain Y51)</name>
    <dbReference type="NCBI Taxonomy" id="138119"/>
    <lineage>
        <taxon>Bacteria</taxon>
        <taxon>Bacillati</taxon>
        <taxon>Bacillota</taxon>
        <taxon>Clostridia</taxon>
        <taxon>Eubacteriales</taxon>
        <taxon>Desulfitobacteriaceae</taxon>
        <taxon>Desulfitobacterium</taxon>
    </lineage>
</organism>
<sequence length="130" mass="14497">MTIYDIKERMKTMNQDVKDYVAQKAKELLSARPSCPEAKAAAQNWLDAMGTDREAEQTKKLIAELEMDIMPIDGLIAFTKSATGVRIFGEERVKKMEAHAKELKEAGVKYCDCPACAAAEAILEKKDELL</sequence>
<dbReference type="KEGG" id="dsy:DSY1255"/>
<gene>
    <name evidence="1" type="ordered locus">DSY1255</name>
</gene>
<dbReference type="eggNOG" id="ENOG50330TH">
    <property type="taxonomic scope" value="Bacteria"/>
</dbReference>
<protein>
    <recommendedName>
        <fullName evidence="3">Molecular chaperone Hsp90</fullName>
    </recommendedName>
</protein>